<proteinExistence type="predicted"/>
<dbReference type="STRING" id="1317125.SAMN05444128_1646"/>
<dbReference type="NCBIfam" id="NF047658">
    <property type="entry name" value="HYC_CC_PP"/>
    <property type="match status" value="1"/>
</dbReference>
<dbReference type="AlphaFoldDB" id="A0A1R3X735"/>
<sequence>MEKVEESGAKSQGWIILVVLWEEIPYICAVNQTIRHTVLLLLTLSILLGSVGVALSEQLCLMTGLKMTAAQEQVDGCCQKSDSQEHKEQEDEDCCTTAMTFEKLEPVSSIKGFTLELPVFFAIQFTPLFTTWAPATATDQRILTYSDSSPPLYGRLLLHSLHILIV</sequence>
<dbReference type="InterPro" id="IPR058512">
    <property type="entry name" value="DUF8199"/>
</dbReference>
<accession>A0A1R3X735</accession>
<dbReference type="Proteomes" id="UP000187181">
    <property type="component" value="Unassembled WGS sequence"/>
</dbReference>
<evidence type="ECO:0000256" key="1">
    <source>
        <dbReference type="SAM" id="Phobius"/>
    </source>
</evidence>
<evidence type="ECO:0000313" key="2">
    <source>
        <dbReference type="EMBL" id="SIT86020.1"/>
    </source>
</evidence>
<name>A0A1R3X735_9BACT</name>
<keyword evidence="1" id="KW-1133">Transmembrane helix</keyword>
<dbReference type="EMBL" id="FTPP01000001">
    <property type="protein sequence ID" value="SIT86020.1"/>
    <property type="molecule type" value="Genomic_DNA"/>
</dbReference>
<evidence type="ECO:0000313" key="3">
    <source>
        <dbReference type="Proteomes" id="UP000187181"/>
    </source>
</evidence>
<dbReference type="Pfam" id="PF26622">
    <property type="entry name" value="DUF8199"/>
    <property type="match status" value="1"/>
</dbReference>
<dbReference type="InterPro" id="IPR058060">
    <property type="entry name" value="HYC_CC_PP"/>
</dbReference>
<keyword evidence="3" id="KW-1185">Reference proteome</keyword>
<keyword evidence="1" id="KW-0812">Transmembrane</keyword>
<feature type="transmembrane region" description="Helical" evidence="1">
    <location>
        <begin position="37"/>
        <end position="55"/>
    </location>
</feature>
<keyword evidence="1" id="KW-0472">Membrane</keyword>
<protein>
    <submittedName>
        <fullName evidence="2">Uncharacterized protein</fullName>
    </submittedName>
</protein>
<organism evidence="2 3">
    <name type="scientific">Pontibacter indicus</name>
    <dbReference type="NCBI Taxonomy" id="1317125"/>
    <lineage>
        <taxon>Bacteria</taxon>
        <taxon>Pseudomonadati</taxon>
        <taxon>Bacteroidota</taxon>
        <taxon>Cytophagia</taxon>
        <taxon>Cytophagales</taxon>
        <taxon>Hymenobacteraceae</taxon>
        <taxon>Pontibacter</taxon>
    </lineage>
</organism>
<reference evidence="3" key="1">
    <citation type="submission" date="2017-01" db="EMBL/GenBank/DDBJ databases">
        <authorList>
            <person name="Varghese N."/>
            <person name="Submissions S."/>
        </authorList>
    </citation>
    <scope>NUCLEOTIDE SEQUENCE [LARGE SCALE GENOMIC DNA]</scope>
    <source>
        <strain evidence="3">LP100</strain>
    </source>
</reference>
<gene>
    <name evidence="2" type="ORF">SAMN05444128_1646</name>
</gene>